<dbReference type="EMBL" id="LN827929">
    <property type="protein sequence ID" value="CEZ19050.1"/>
    <property type="molecule type" value="Genomic_DNA"/>
</dbReference>
<dbReference type="RefSeq" id="WP_046486822.1">
    <property type="nucleotide sequence ID" value="NZ_LN827929.1"/>
</dbReference>
<dbReference type="HOGENOM" id="CLU_028799_0_0_4"/>
<evidence type="ECO:0000313" key="10">
    <source>
        <dbReference type="EMBL" id="CEZ19050.1"/>
    </source>
</evidence>
<name>A0A0D6EU75_9PROT</name>
<proteinExistence type="predicted"/>
<dbReference type="NCBIfam" id="TIGR04407">
    <property type="entry name" value="LptF_YjgP"/>
    <property type="match status" value="1"/>
</dbReference>
<evidence type="ECO:0000256" key="5">
    <source>
        <dbReference type="ARBA" id="ARBA00022519"/>
    </source>
</evidence>
<comment type="subcellular location">
    <subcellularLocation>
        <location evidence="1">Cell inner membrane</location>
        <topology evidence="1">Multi-pass membrane protein</topology>
    </subcellularLocation>
</comment>
<dbReference type="OrthoDB" id="9778062at2"/>
<dbReference type="GO" id="GO:0015920">
    <property type="term" value="P:lipopolysaccharide transport"/>
    <property type="evidence" value="ECO:0007669"/>
    <property type="project" value="TreeGrafter"/>
</dbReference>
<keyword evidence="8 9" id="KW-0472">Membrane</keyword>
<feature type="transmembrane region" description="Helical" evidence="9">
    <location>
        <begin position="101"/>
        <end position="120"/>
    </location>
</feature>
<dbReference type="STRING" id="1581557.BN1208_0155"/>
<sequence>MLFRSSLKKELLVNSVTALLVLMSIVMAQRITFYLRYAAKGAIPNDSIMTILGLNLIKYSPLLLSLSIFLAVLLALSRWYRDQEMIIWLSSGLSLAKIIKPIASFALPAIFMVAFLSLFLNPWAVRTADQFKNQLKSRDELSRLNPGTFKESKSLDRVFYIESFDELGSSVKNIFVQTKHNNKLGVVIASNGHREISSKGDNYIILQKGRRYEGIPNTKEFSTTEFDQYGILTAQQPVEPYIESIDSKKLSDVIKSNTLGDRLELQWRIASPISCILLVFLAIPLSFTNPRAGRSLNIIFAVLIFIIYNNLLAIMNTFITLKKVSVTIGFWPIHLIFLFVAIYFTYRRSINQPLFNLKSILNTK</sequence>
<dbReference type="Pfam" id="PF03739">
    <property type="entry name" value="LptF_LptG"/>
    <property type="match status" value="1"/>
</dbReference>
<dbReference type="PANTHER" id="PTHR33529">
    <property type="entry name" value="SLR0882 PROTEIN-RELATED"/>
    <property type="match status" value="1"/>
</dbReference>
<accession>A0A0D6EU75</accession>
<keyword evidence="11" id="KW-1185">Reference proteome</keyword>
<dbReference type="GO" id="GO:0055085">
    <property type="term" value="P:transmembrane transport"/>
    <property type="evidence" value="ECO:0007669"/>
    <property type="project" value="InterPro"/>
</dbReference>
<evidence type="ECO:0000256" key="4">
    <source>
        <dbReference type="ARBA" id="ARBA00022475"/>
    </source>
</evidence>
<keyword evidence="7 9" id="KW-1133">Transmembrane helix</keyword>
<dbReference type="InterPro" id="IPR005495">
    <property type="entry name" value="LptG/LptF_permease"/>
</dbReference>
<evidence type="ECO:0000256" key="8">
    <source>
        <dbReference type="ARBA" id="ARBA00023136"/>
    </source>
</evidence>
<reference evidence="11" key="1">
    <citation type="submission" date="2014-12" db="EMBL/GenBank/DDBJ databases">
        <authorList>
            <person name="Salcher M.M."/>
        </authorList>
    </citation>
    <scope>NUCLEOTIDE SEQUENCE [LARGE SCALE GENOMIC DNA]</scope>
    <source>
        <strain evidence="11">MMS-10A-171</strain>
    </source>
</reference>
<feature type="transmembrane region" description="Helical" evidence="9">
    <location>
        <begin position="299"/>
        <end position="319"/>
    </location>
</feature>
<dbReference type="KEGG" id="mbat:BN1208_0155"/>
<evidence type="ECO:0000256" key="2">
    <source>
        <dbReference type="ARBA" id="ARBA00014213"/>
    </source>
</evidence>
<dbReference type="GO" id="GO:0043190">
    <property type="term" value="C:ATP-binding cassette (ABC) transporter complex"/>
    <property type="evidence" value="ECO:0007669"/>
    <property type="project" value="InterPro"/>
</dbReference>
<protein>
    <recommendedName>
        <fullName evidence="2">Lipopolysaccharide export system permease protein LptF</fullName>
    </recommendedName>
</protein>
<dbReference type="AlphaFoldDB" id="A0A0D6EU75"/>
<keyword evidence="4" id="KW-1003">Cell membrane</keyword>
<feature type="transmembrane region" description="Helical" evidence="9">
    <location>
        <begin position="59"/>
        <end position="80"/>
    </location>
</feature>
<dbReference type="PANTHER" id="PTHR33529:SF7">
    <property type="entry name" value="LIPOPOLYSACCHARIDE EXPORT SYSTEM PERMEASE PROTEIN LPTF"/>
    <property type="match status" value="1"/>
</dbReference>
<evidence type="ECO:0000256" key="1">
    <source>
        <dbReference type="ARBA" id="ARBA00004429"/>
    </source>
</evidence>
<feature type="transmembrane region" description="Helical" evidence="9">
    <location>
        <begin position="269"/>
        <end position="287"/>
    </location>
</feature>
<evidence type="ECO:0000256" key="6">
    <source>
        <dbReference type="ARBA" id="ARBA00022692"/>
    </source>
</evidence>
<feature type="transmembrane region" description="Helical" evidence="9">
    <location>
        <begin position="325"/>
        <end position="346"/>
    </location>
</feature>
<evidence type="ECO:0000256" key="9">
    <source>
        <dbReference type="SAM" id="Phobius"/>
    </source>
</evidence>
<keyword evidence="6 9" id="KW-0812">Transmembrane</keyword>
<evidence type="ECO:0000313" key="11">
    <source>
        <dbReference type="Proteomes" id="UP000064007"/>
    </source>
</evidence>
<dbReference type="InterPro" id="IPR030922">
    <property type="entry name" value="LptF"/>
</dbReference>
<gene>
    <name evidence="10" type="ORF">BN1208_0155</name>
</gene>
<evidence type="ECO:0000256" key="7">
    <source>
        <dbReference type="ARBA" id="ARBA00022989"/>
    </source>
</evidence>
<dbReference type="Proteomes" id="UP000064007">
    <property type="component" value="Chromosome 1"/>
</dbReference>
<keyword evidence="5" id="KW-0997">Cell inner membrane</keyword>
<evidence type="ECO:0000256" key="3">
    <source>
        <dbReference type="ARBA" id="ARBA00022448"/>
    </source>
</evidence>
<organism evidence="10 11">
    <name type="scientific">Candidatus Methylopumilus planktonicus</name>
    <dbReference type="NCBI Taxonomy" id="1581557"/>
    <lineage>
        <taxon>Bacteria</taxon>
        <taxon>Pseudomonadati</taxon>
        <taxon>Pseudomonadota</taxon>
        <taxon>Betaproteobacteria</taxon>
        <taxon>Nitrosomonadales</taxon>
        <taxon>Methylophilaceae</taxon>
        <taxon>Candidatus Methylopumilus</taxon>
    </lineage>
</organism>
<keyword evidence="3" id="KW-0813">Transport</keyword>